<evidence type="ECO:0000313" key="5">
    <source>
        <dbReference type="Proteomes" id="UP001157439"/>
    </source>
</evidence>
<dbReference type="GO" id="GO:0008168">
    <property type="term" value="F:methyltransferase activity"/>
    <property type="evidence" value="ECO:0007669"/>
    <property type="project" value="TreeGrafter"/>
</dbReference>
<evidence type="ECO:0000256" key="1">
    <source>
        <dbReference type="ARBA" id="ARBA00022679"/>
    </source>
</evidence>
<keyword evidence="2 3" id="KW-0819">tRNA processing</keyword>
<dbReference type="CDD" id="cd02440">
    <property type="entry name" value="AdoMet_MTases"/>
    <property type="match status" value="1"/>
</dbReference>
<evidence type="ECO:0000256" key="2">
    <source>
        <dbReference type="ARBA" id="ARBA00022694"/>
    </source>
</evidence>
<dbReference type="AlphaFoldDB" id="A0AA37TU33"/>
<feature type="binding site" evidence="3">
    <location>
        <position position="200"/>
    </location>
    <ligand>
        <name>carboxy-S-adenosyl-L-methionine</name>
        <dbReference type="ChEBI" id="CHEBI:134278"/>
    </ligand>
</feature>
<comment type="function">
    <text evidence="3">Catalyzes carboxymethyl transfer from carboxy-S-adenosyl-L-methionine (Cx-SAM) to 5-hydroxyuridine (ho5U) to form 5-carboxymethoxyuridine (cmo5U) at position 34 in tRNAs.</text>
</comment>
<dbReference type="GO" id="GO:0002098">
    <property type="term" value="P:tRNA wobble uridine modification"/>
    <property type="evidence" value="ECO:0007669"/>
    <property type="project" value="InterPro"/>
</dbReference>
<feature type="binding site" evidence="3">
    <location>
        <begin position="181"/>
        <end position="182"/>
    </location>
    <ligand>
        <name>carboxy-S-adenosyl-L-methionine</name>
        <dbReference type="ChEBI" id="CHEBI:134278"/>
    </ligand>
</feature>
<feature type="binding site" evidence="3">
    <location>
        <position position="130"/>
    </location>
    <ligand>
        <name>carboxy-S-adenosyl-L-methionine</name>
        <dbReference type="ChEBI" id="CHEBI:134278"/>
    </ligand>
</feature>
<feature type="binding site" evidence="3">
    <location>
        <begin position="152"/>
        <end position="154"/>
    </location>
    <ligand>
        <name>carboxy-S-adenosyl-L-methionine</name>
        <dbReference type="ChEBI" id="CHEBI:134278"/>
    </ligand>
</feature>
<dbReference type="NCBIfam" id="TIGR00452">
    <property type="entry name" value="tRNA 5-methoxyuridine(34)/uridine 5-oxyacetic acid(34) synthase CmoB"/>
    <property type="match status" value="1"/>
</dbReference>
<dbReference type="PANTHER" id="PTHR43464:SF95">
    <property type="entry name" value="TRNA U34 CARBOXYMETHYLTRANSFERASE"/>
    <property type="match status" value="1"/>
</dbReference>
<comment type="subunit">
    <text evidence="3">Homotetramer.</text>
</comment>
<feature type="binding site" evidence="3">
    <location>
        <position position="91"/>
    </location>
    <ligand>
        <name>carboxy-S-adenosyl-L-methionine</name>
        <dbReference type="ChEBI" id="CHEBI:134278"/>
    </ligand>
</feature>
<feature type="binding site" evidence="3">
    <location>
        <position position="110"/>
    </location>
    <ligand>
        <name>carboxy-S-adenosyl-L-methionine</name>
        <dbReference type="ChEBI" id="CHEBI:134278"/>
    </ligand>
</feature>
<dbReference type="EMBL" id="BSPO01000003">
    <property type="protein sequence ID" value="GLS84507.1"/>
    <property type="molecule type" value="Genomic_DNA"/>
</dbReference>
<dbReference type="NCBIfam" id="NF011650">
    <property type="entry name" value="PRK15068.1"/>
    <property type="match status" value="1"/>
</dbReference>
<feature type="binding site" evidence="3">
    <location>
        <position position="105"/>
    </location>
    <ligand>
        <name>carboxy-S-adenosyl-L-methionine</name>
        <dbReference type="ChEBI" id="CHEBI:134278"/>
    </ligand>
</feature>
<dbReference type="Pfam" id="PF08003">
    <property type="entry name" value="Methyltransf_9"/>
    <property type="match status" value="1"/>
</dbReference>
<name>A0AA37TU33_9GAMM</name>
<organism evidence="4 5">
    <name type="scientific">Paraferrimonas haliotis</name>
    <dbReference type="NCBI Taxonomy" id="2013866"/>
    <lineage>
        <taxon>Bacteria</taxon>
        <taxon>Pseudomonadati</taxon>
        <taxon>Pseudomonadota</taxon>
        <taxon>Gammaproteobacteria</taxon>
        <taxon>Alteromonadales</taxon>
        <taxon>Ferrimonadaceae</taxon>
        <taxon>Paraferrimonas</taxon>
    </lineage>
</organism>
<dbReference type="SUPFAM" id="SSF53335">
    <property type="entry name" value="S-adenosyl-L-methionine-dependent methyltransferases"/>
    <property type="match status" value="1"/>
</dbReference>
<dbReference type="InterPro" id="IPR029063">
    <property type="entry name" value="SAM-dependent_MTases_sf"/>
</dbReference>
<keyword evidence="5" id="KW-1185">Reference proteome</keyword>
<dbReference type="GO" id="GO:0016765">
    <property type="term" value="F:transferase activity, transferring alkyl or aryl (other than methyl) groups"/>
    <property type="evidence" value="ECO:0007669"/>
    <property type="project" value="UniProtKB-UniRule"/>
</dbReference>
<evidence type="ECO:0000256" key="3">
    <source>
        <dbReference type="HAMAP-Rule" id="MF_01590"/>
    </source>
</evidence>
<sequence>MITFTSFYQAIAEDTLQPWLEELPALLGHWQREHKHGQLPKWEKVLKKLDGMQPDSVNFSDSVEIGDASTTSDSQREKFESLLAIYKPWRKGPYRIHGIDIDTEWRSDWKWDRVAPHISSLENRLVLDVGCGNGYHMWRMLGAGARRVIGVDPSTLFLCQFEAIKRIAGNQHPVHLLPLGIEDLPALDGFDTVFSMGVLYHRRSPIDHLYQLKSQLRSGGELVLETLVIEGDEQQVLVPEDRYAKMNNVWFLPSAKALILWLQKCGFENVRLVDNDVTSLAEQRTTQWMPNESLIDYLDPNDISKTIEGYPAPMRATFIATKPINPMN</sequence>
<comment type="caution">
    <text evidence="4">The sequence shown here is derived from an EMBL/GenBank/DDBJ whole genome shotgun (WGS) entry which is preliminary data.</text>
</comment>
<dbReference type="Gene3D" id="3.40.50.150">
    <property type="entry name" value="Vaccinia Virus protein VP39"/>
    <property type="match status" value="1"/>
</dbReference>
<proteinExistence type="inferred from homology"/>
<keyword evidence="1 3" id="KW-0808">Transferase</keyword>
<dbReference type="PANTHER" id="PTHR43464">
    <property type="entry name" value="METHYLTRANSFERASE"/>
    <property type="match status" value="1"/>
</dbReference>
<comment type="similarity">
    <text evidence="3">Belongs to the class I-like SAM-binding methyltransferase superfamily. CmoB family.</text>
</comment>
<reference evidence="4 5" key="1">
    <citation type="journal article" date="2014" name="Int. J. Syst. Evol. Microbiol.">
        <title>Complete genome sequence of Corynebacterium casei LMG S-19264T (=DSM 44701T), isolated from a smear-ripened cheese.</title>
        <authorList>
            <consortium name="US DOE Joint Genome Institute (JGI-PGF)"/>
            <person name="Walter F."/>
            <person name="Albersmeier A."/>
            <person name="Kalinowski J."/>
            <person name="Ruckert C."/>
        </authorList>
    </citation>
    <scope>NUCLEOTIDE SEQUENCE [LARGE SCALE GENOMIC DNA]</scope>
    <source>
        <strain evidence="4 5">NBRC 112785</strain>
    </source>
</reference>
<dbReference type="RefSeq" id="WP_095500398.1">
    <property type="nucleotide sequence ID" value="NZ_BSPO01000003.1"/>
</dbReference>
<protein>
    <recommendedName>
        <fullName evidence="3">tRNA U34 carboxymethyltransferase</fullName>
        <ecNumber evidence="3">2.5.1.-</ecNumber>
    </recommendedName>
</protein>
<dbReference type="EC" id="2.5.1.-" evidence="3"/>
<dbReference type="InterPro" id="IPR027555">
    <property type="entry name" value="Mo5U34_MeTrfas-like"/>
</dbReference>
<feature type="binding site" evidence="3">
    <location>
        <position position="196"/>
    </location>
    <ligand>
        <name>carboxy-S-adenosyl-L-methionine</name>
        <dbReference type="ChEBI" id="CHEBI:134278"/>
    </ligand>
</feature>
<dbReference type="Proteomes" id="UP001157439">
    <property type="component" value="Unassembled WGS sequence"/>
</dbReference>
<dbReference type="HAMAP" id="MF_01590">
    <property type="entry name" value="tRNA_carboxymethyltr_CmoB"/>
    <property type="match status" value="1"/>
</dbReference>
<feature type="binding site" evidence="3">
    <location>
        <position position="315"/>
    </location>
    <ligand>
        <name>carboxy-S-adenosyl-L-methionine</name>
        <dbReference type="ChEBI" id="CHEBI:134278"/>
    </ligand>
</feature>
<gene>
    <name evidence="3 4" type="primary">cmoB</name>
    <name evidence="4" type="ORF">GCM10007894_24840</name>
</gene>
<evidence type="ECO:0000313" key="4">
    <source>
        <dbReference type="EMBL" id="GLS84507.1"/>
    </source>
</evidence>
<accession>A0AA37TU33</accession>
<comment type="catalytic activity">
    <reaction evidence="3">
        <text>carboxy-S-adenosyl-L-methionine + 5-hydroxyuridine(34) in tRNA = 5-carboxymethoxyuridine(34) in tRNA + S-adenosyl-L-homocysteine + H(+)</text>
        <dbReference type="Rhea" id="RHEA:52848"/>
        <dbReference type="Rhea" id="RHEA-COMP:13381"/>
        <dbReference type="Rhea" id="RHEA-COMP:13383"/>
        <dbReference type="ChEBI" id="CHEBI:15378"/>
        <dbReference type="ChEBI" id="CHEBI:57856"/>
        <dbReference type="ChEBI" id="CHEBI:134278"/>
        <dbReference type="ChEBI" id="CHEBI:136877"/>
        <dbReference type="ChEBI" id="CHEBI:136879"/>
    </reaction>
</comment>
<dbReference type="InterPro" id="IPR010017">
    <property type="entry name" value="CmoB"/>
</dbReference>